<comment type="caution">
    <text evidence="1">The sequence shown here is derived from an EMBL/GenBank/DDBJ whole genome shotgun (WGS) entry which is preliminary data.</text>
</comment>
<reference evidence="1 2" key="1">
    <citation type="submission" date="2017-10" db="EMBL/GenBank/DDBJ databases">
        <title>Sequencing the genomes of 1000 actinobacteria strains.</title>
        <authorList>
            <person name="Klenk H.-P."/>
        </authorList>
    </citation>
    <scope>NUCLEOTIDE SEQUENCE [LARGE SCALE GENOMIC DNA]</scope>
    <source>
        <strain evidence="1 2">DSM 46092</strain>
    </source>
</reference>
<evidence type="ECO:0000313" key="2">
    <source>
        <dbReference type="Proteomes" id="UP000243542"/>
    </source>
</evidence>
<gene>
    <name evidence="1" type="ORF">ATK36_4526</name>
</gene>
<dbReference type="Proteomes" id="UP000243542">
    <property type="component" value="Unassembled WGS sequence"/>
</dbReference>
<sequence>MQPTISSEQAKRITVNTVHSAATASFPPGYKLTEIVFPNESCTDSSDNDTGQIRVGITYWVDGPDRAHNNAYYENLKRWWHNNGWTVETDTWSGKQFANAHNDDGYLMSLTGTVTGPVLGRLSIGASSPCVWPNGTPERRS</sequence>
<dbReference type="EMBL" id="PDJK01000002">
    <property type="protein sequence ID" value="PFG49375.1"/>
    <property type="molecule type" value="Genomic_DNA"/>
</dbReference>
<name>A0A2A9FG20_9PSEU</name>
<proteinExistence type="predicted"/>
<evidence type="ECO:0000313" key="1">
    <source>
        <dbReference type="EMBL" id="PFG49375.1"/>
    </source>
</evidence>
<keyword evidence="2" id="KW-1185">Reference proteome</keyword>
<protein>
    <submittedName>
        <fullName evidence="1">Uncharacterized protein</fullName>
    </submittedName>
</protein>
<accession>A0A2A9FG20</accession>
<dbReference type="AlphaFoldDB" id="A0A2A9FG20"/>
<organism evidence="1 2">
    <name type="scientific">Amycolatopsis sulphurea</name>
    <dbReference type="NCBI Taxonomy" id="76022"/>
    <lineage>
        <taxon>Bacteria</taxon>
        <taxon>Bacillati</taxon>
        <taxon>Actinomycetota</taxon>
        <taxon>Actinomycetes</taxon>
        <taxon>Pseudonocardiales</taxon>
        <taxon>Pseudonocardiaceae</taxon>
        <taxon>Amycolatopsis</taxon>
    </lineage>
</organism>